<evidence type="ECO:0000313" key="2">
    <source>
        <dbReference type="Proteomes" id="UP000197418"/>
    </source>
</evidence>
<name>A0A218P8E4_9EURY</name>
<dbReference type="Proteomes" id="UP000197418">
    <property type="component" value="Chromosome"/>
</dbReference>
<dbReference type="OrthoDB" id="97428at2157"/>
<reference evidence="1 2" key="1">
    <citation type="submission" date="2016-04" db="EMBL/GenBank/DDBJ databases">
        <title>Complete genome sequence of Thermococcus pacificus type strain P4.</title>
        <authorList>
            <person name="Oger P.M."/>
        </authorList>
    </citation>
    <scope>NUCLEOTIDE SEQUENCE [LARGE SCALE GENOMIC DNA]</scope>
    <source>
        <strain evidence="1 2">P-4</strain>
    </source>
</reference>
<dbReference type="KEGG" id="tpaf:A3L08_06885"/>
<evidence type="ECO:0000313" key="1">
    <source>
        <dbReference type="EMBL" id="ASJ07066.1"/>
    </source>
</evidence>
<dbReference type="RefSeq" id="WP_088854316.1">
    <property type="nucleotide sequence ID" value="NZ_CP015102.1"/>
</dbReference>
<sequence>MEVNWKFGTDRETLLNNLRELSATGDVEYYRSYVLEDRDYLVIARDVPIFSADCGILRAIEELAAFNFSILGVRRAIRPVKLRTGRVEASPYLDALTDGNLRPFLEEHPVLSLGSYDPFIDLHLVLDGERIHVLSLEWYGPHQWIYDVIPVDEWLDGTVRFIAMAVRDMEAMRETLLRFGYSNYPRALGRAKALLRLLLDAYPVDIDSLPPAYAPWEVEEISRLASMLLLKGNVAGALEVISTLKNPNHFLTAVFEIGSDVPFNVVEEFYRRLPAGHRERALAHLVYRITWGGLYGSGIKLARELGDDLAYHSAAVALIDSGLHEAALKMAEKIENRWRKGEVLLKVYFERPDLAEEIKKMAPRHVRTFIDWRGP</sequence>
<protein>
    <submittedName>
        <fullName evidence="1">Uncharacterized protein</fullName>
    </submittedName>
</protein>
<dbReference type="EMBL" id="CP015102">
    <property type="protein sequence ID" value="ASJ07066.1"/>
    <property type="molecule type" value="Genomic_DNA"/>
</dbReference>
<dbReference type="GeneID" id="33315980"/>
<proteinExistence type="predicted"/>
<keyword evidence="2" id="KW-1185">Reference proteome</keyword>
<dbReference type="AlphaFoldDB" id="A0A218P8E4"/>
<accession>A0A218P8E4</accession>
<organism evidence="1 2">
    <name type="scientific">Thermococcus pacificus</name>
    <dbReference type="NCBI Taxonomy" id="71998"/>
    <lineage>
        <taxon>Archaea</taxon>
        <taxon>Methanobacteriati</taxon>
        <taxon>Methanobacteriota</taxon>
        <taxon>Thermococci</taxon>
        <taxon>Thermococcales</taxon>
        <taxon>Thermococcaceae</taxon>
        <taxon>Thermococcus</taxon>
    </lineage>
</organism>
<gene>
    <name evidence="1" type="ORF">A3L08_06885</name>
</gene>